<reference evidence="1" key="2">
    <citation type="submission" date="2020-07" db="EMBL/GenBank/DDBJ databases">
        <authorList>
            <person name="Vera ALvarez R."/>
            <person name="Arias-Moreno D.M."/>
            <person name="Jimenez-Jacinto V."/>
            <person name="Jimenez-Bremont J.F."/>
            <person name="Swaminathan K."/>
            <person name="Moose S.P."/>
            <person name="Guerrero-Gonzalez M.L."/>
            <person name="Marino-Ramirez L."/>
            <person name="Landsman D."/>
            <person name="Rodriguez-Kessler M."/>
            <person name="Delgado-Sanchez P."/>
        </authorList>
    </citation>
    <scope>NUCLEOTIDE SEQUENCE</scope>
    <source>
        <tissue evidence="1">Cladode</tissue>
    </source>
</reference>
<dbReference type="AlphaFoldDB" id="A0A7C8ZFJ8"/>
<sequence>MRRRRWRWSINVVARTQSTTEDAPNREKKVELLVPNLKEILRIKLHWGVAGKMENPFNKAAVLSEDFEGESAALEVVEDAGMVAGDVHAAAEGSEVDIDGGFLGVAAEDDGVGLHVVLEILTLKLREPCLHVAAASASACAVRHC</sequence>
<accession>A0A7C8ZFJ8</accession>
<dbReference type="EMBL" id="GISG01121224">
    <property type="protein sequence ID" value="MBA4640813.1"/>
    <property type="molecule type" value="Transcribed_RNA"/>
</dbReference>
<evidence type="ECO:0000313" key="1">
    <source>
        <dbReference type="EMBL" id="MBA4640813.1"/>
    </source>
</evidence>
<protein>
    <submittedName>
        <fullName evidence="1">Uncharacterized protein</fullName>
    </submittedName>
</protein>
<name>A0A7C8ZFJ8_OPUST</name>
<organism evidence="1">
    <name type="scientific">Opuntia streptacantha</name>
    <name type="common">Prickly pear cactus</name>
    <name type="synonym">Opuntia cardona</name>
    <dbReference type="NCBI Taxonomy" id="393608"/>
    <lineage>
        <taxon>Eukaryota</taxon>
        <taxon>Viridiplantae</taxon>
        <taxon>Streptophyta</taxon>
        <taxon>Embryophyta</taxon>
        <taxon>Tracheophyta</taxon>
        <taxon>Spermatophyta</taxon>
        <taxon>Magnoliopsida</taxon>
        <taxon>eudicotyledons</taxon>
        <taxon>Gunneridae</taxon>
        <taxon>Pentapetalae</taxon>
        <taxon>Caryophyllales</taxon>
        <taxon>Cactineae</taxon>
        <taxon>Cactaceae</taxon>
        <taxon>Opuntioideae</taxon>
        <taxon>Opuntia</taxon>
    </lineage>
</organism>
<proteinExistence type="predicted"/>
<reference evidence="1" key="1">
    <citation type="journal article" date="2013" name="J. Plant Res.">
        <title>Effect of fungi and light on seed germination of three Opuntia species from semiarid lands of central Mexico.</title>
        <authorList>
            <person name="Delgado-Sanchez P."/>
            <person name="Jimenez-Bremont J.F."/>
            <person name="Guerrero-Gonzalez Mde L."/>
            <person name="Flores J."/>
        </authorList>
    </citation>
    <scope>NUCLEOTIDE SEQUENCE</scope>
    <source>
        <tissue evidence="1">Cladode</tissue>
    </source>
</reference>